<dbReference type="PROSITE" id="PS50878">
    <property type="entry name" value="RT_POL"/>
    <property type="match status" value="1"/>
</dbReference>
<evidence type="ECO:0000256" key="1">
    <source>
        <dbReference type="SAM" id="Coils"/>
    </source>
</evidence>
<proteinExistence type="predicted"/>
<name>A0A4Y2V8F2_ARAVE</name>
<dbReference type="EMBL" id="BGPR01037500">
    <property type="protein sequence ID" value="GBO13107.1"/>
    <property type="molecule type" value="Genomic_DNA"/>
</dbReference>
<feature type="coiled-coil region" evidence="1">
    <location>
        <begin position="293"/>
        <end position="345"/>
    </location>
</feature>
<keyword evidence="4" id="KW-0808">Transferase</keyword>
<evidence type="ECO:0000313" key="5">
    <source>
        <dbReference type="Proteomes" id="UP000499080"/>
    </source>
</evidence>
<evidence type="ECO:0000313" key="3">
    <source>
        <dbReference type="EMBL" id="GBO13107.1"/>
    </source>
</evidence>
<dbReference type="PANTHER" id="PTHR33332">
    <property type="entry name" value="REVERSE TRANSCRIPTASE DOMAIN-CONTAINING PROTEIN"/>
    <property type="match status" value="1"/>
</dbReference>
<dbReference type="SUPFAM" id="SSF56672">
    <property type="entry name" value="DNA/RNA polymerases"/>
    <property type="match status" value="1"/>
</dbReference>
<dbReference type="Pfam" id="PF00078">
    <property type="entry name" value="RVT_1"/>
    <property type="match status" value="1"/>
</dbReference>
<keyword evidence="4" id="KW-0548">Nucleotidyltransferase</keyword>
<organism evidence="4 5">
    <name type="scientific">Araneus ventricosus</name>
    <name type="common">Orbweaver spider</name>
    <name type="synonym">Epeira ventricosa</name>
    <dbReference type="NCBI Taxonomy" id="182803"/>
    <lineage>
        <taxon>Eukaryota</taxon>
        <taxon>Metazoa</taxon>
        <taxon>Ecdysozoa</taxon>
        <taxon>Arthropoda</taxon>
        <taxon>Chelicerata</taxon>
        <taxon>Arachnida</taxon>
        <taxon>Araneae</taxon>
        <taxon>Araneomorphae</taxon>
        <taxon>Entelegynae</taxon>
        <taxon>Araneoidea</taxon>
        <taxon>Araneidae</taxon>
        <taxon>Araneus</taxon>
    </lineage>
</organism>
<evidence type="ECO:0000313" key="4">
    <source>
        <dbReference type="EMBL" id="GBO20356.1"/>
    </source>
</evidence>
<reference evidence="4 5" key="1">
    <citation type="journal article" date="2019" name="Sci. Rep.">
        <title>Orb-weaving spider Araneus ventricosus genome elucidates the spidroin gene catalogue.</title>
        <authorList>
            <person name="Kono N."/>
            <person name="Nakamura H."/>
            <person name="Ohtoshi R."/>
            <person name="Moran D.A.P."/>
            <person name="Shinohara A."/>
            <person name="Yoshida Y."/>
            <person name="Fujiwara M."/>
            <person name="Mori M."/>
            <person name="Tomita M."/>
            <person name="Arakawa K."/>
        </authorList>
    </citation>
    <scope>NUCLEOTIDE SEQUENCE [LARGE SCALE GENOMIC DNA]</scope>
</reference>
<gene>
    <name evidence="4" type="primary">pol_1858</name>
    <name evidence="3" type="synonym">pol_3076</name>
    <name evidence="3" type="ORF">AVEN_219098_1</name>
    <name evidence="4" type="ORF">AVEN_261606_1</name>
</gene>
<dbReference type="GO" id="GO:0003964">
    <property type="term" value="F:RNA-directed DNA polymerase activity"/>
    <property type="evidence" value="ECO:0007669"/>
    <property type="project" value="UniProtKB-KW"/>
</dbReference>
<dbReference type="Proteomes" id="UP000499080">
    <property type="component" value="Unassembled WGS sequence"/>
</dbReference>
<keyword evidence="5" id="KW-1185">Reference proteome</keyword>
<dbReference type="OrthoDB" id="412981at2759"/>
<sequence>MVEHIRDGFCNKIDTAAVFIDIAKAFDRVWIDGLLYKMHKLKITRKLILLLQSYLKGRSFVVRVGKELSTPRLTEAGVVQGSRLGPHCFNIFINDICQMPDTEICLFADDTAILSSGATAEATMTSLNNHLTELGRWLIKWKIKVNSDKCQAVYFSRKQSLPPPPKIFRRVIPWREETKYLGITLDKKLTFKSHFAKIKSDFKQARAQLKPLIGKDSKLSLDTRLLIYKSLLRPLISYACPVWLAAANNYIKSLDRAQNHVNHEFIKLSGAIYDLKITKEVRTAATSARAKYLQYLESERSKEKTETKQLKRKALEEEMFLQTDVHQTNEKANDLANEAEKSKDINLFIQSQ</sequence>
<accession>A0A4Y2V8F2</accession>
<feature type="domain" description="Reverse transcriptase" evidence="2">
    <location>
        <begin position="1"/>
        <end position="185"/>
    </location>
</feature>
<evidence type="ECO:0000259" key="2">
    <source>
        <dbReference type="PROSITE" id="PS50878"/>
    </source>
</evidence>
<dbReference type="InterPro" id="IPR000477">
    <property type="entry name" value="RT_dom"/>
</dbReference>
<comment type="caution">
    <text evidence="4">The sequence shown here is derived from an EMBL/GenBank/DDBJ whole genome shotgun (WGS) entry which is preliminary data.</text>
</comment>
<dbReference type="InterPro" id="IPR043502">
    <property type="entry name" value="DNA/RNA_pol_sf"/>
</dbReference>
<keyword evidence="1" id="KW-0175">Coiled coil</keyword>
<keyword evidence="4" id="KW-0695">RNA-directed DNA polymerase</keyword>
<dbReference type="AlphaFoldDB" id="A0A4Y2V8F2"/>
<protein>
    <submittedName>
        <fullName evidence="4">RNA-directed DNA polymerase from mobile element jockey</fullName>
    </submittedName>
</protein>
<dbReference type="EMBL" id="BGPR01043717">
    <property type="protein sequence ID" value="GBO20356.1"/>
    <property type="molecule type" value="Genomic_DNA"/>
</dbReference>